<name>A0ABZ1ZCS3_STRAQ</name>
<protein>
    <submittedName>
        <fullName evidence="2">Uncharacterized protein</fullName>
    </submittedName>
</protein>
<dbReference type="Proteomes" id="UP001431926">
    <property type="component" value="Chromosome"/>
</dbReference>
<dbReference type="EMBL" id="CP109491">
    <property type="protein sequence ID" value="WUX35074.1"/>
    <property type="molecule type" value="Genomic_DNA"/>
</dbReference>
<reference evidence="2" key="1">
    <citation type="submission" date="2022-10" db="EMBL/GenBank/DDBJ databases">
        <title>The complete genomes of actinobacterial strains from the NBC collection.</title>
        <authorList>
            <person name="Joergensen T.S."/>
            <person name="Alvarez Arevalo M."/>
            <person name="Sterndorff E.B."/>
            <person name="Faurdal D."/>
            <person name="Vuksanovic O."/>
            <person name="Mourched A.-S."/>
            <person name="Charusanti P."/>
            <person name="Shaw S."/>
            <person name="Blin K."/>
            <person name="Weber T."/>
        </authorList>
    </citation>
    <scope>NUCLEOTIDE SEQUENCE</scope>
    <source>
        <strain evidence="2">NBC_01436</strain>
    </source>
</reference>
<sequence>MGASTTGERSATRLGSAGFRSNRKSSALTLPDNAPERAGDRFGPGLAGLKPVEGSLDQCLESKQGCLIPVILNSDYSEPTLQKALLRTADDRLVFQIDAGSRS</sequence>
<evidence type="ECO:0000313" key="3">
    <source>
        <dbReference type="Proteomes" id="UP001431926"/>
    </source>
</evidence>
<gene>
    <name evidence="2" type="ORF">OG367_02015</name>
</gene>
<evidence type="ECO:0000313" key="2">
    <source>
        <dbReference type="EMBL" id="WUX35074.1"/>
    </source>
</evidence>
<keyword evidence="3" id="KW-1185">Reference proteome</keyword>
<proteinExistence type="predicted"/>
<organism evidence="2 3">
    <name type="scientific">Streptomyces anulatus</name>
    <name type="common">Streptomyces chrysomallus</name>
    <dbReference type="NCBI Taxonomy" id="1892"/>
    <lineage>
        <taxon>Bacteria</taxon>
        <taxon>Bacillati</taxon>
        <taxon>Actinomycetota</taxon>
        <taxon>Actinomycetes</taxon>
        <taxon>Kitasatosporales</taxon>
        <taxon>Streptomycetaceae</taxon>
        <taxon>Streptomyces</taxon>
    </lineage>
</organism>
<accession>A0ABZ1ZCS3</accession>
<feature type="region of interest" description="Disordered" evidence="1">
    <location>
        <begin position="1"/>
        <end position="46"/>
    </location>
</feature>
<dbReference type="RefSeq" id="WP_329354123.1">
    <property type="nucleotide sequence ID" value="NZ_CP108651.1"/>
</dbReference>
<evidence type="ECO:0000256" key="1">
    <source>
        <dbReference type="SAM" id="MobiDB-lite"/>
    </source>
</evidence>